<dbReference type="OMA" id="YFAHINS"/>
<evidence type="ECO:0000256" key="2">
    <source>
        <dbReference type="ARBA" id="ARBA00023015"/>
    </source>
</evidence>
<keyword evidence="10" id="KW-1185">Reference proteome</keyword>
<dbReference type="PANTHER" id="PTHR44042">
    <property type="entry name" value="DUPLICATED HOMEODOMAIN-LIKE SUPERFAMILY PROTEIN-RELATED"/>
    <property type="match status" value="1"/>
</dbReference>
<dbReference type="STRING" id="72664.V4KX02"/>
<dbReference type="GO" id="GO:0010468">
    <property type="term" value="P:regulation of gene expression"/>
    <property type="evidence" value="ECO:0007669"/>
    <property type="project" value="UniProtKB-ARBA"/>
</dbReference>
<dbReference type="GO" id="GO:0005634">
    <property type="term" value="C:nucleus"/>
    <property type="evidence" value="ECO:0007669"/>
    <property type="project" value="UniProtKB-SubCell"/>
</dbReference>
<evidence type="ECO:0000313" key="10">
    <source>
        <dbReference type="Proteomes" id="UP000030689"/>
    </source>
</evidence>
<keyword evidence="4" id="KW-0804">Transcription</keyword>
<dbReference type="Gramene" id="ESQ31913">
    <property type="protein sequence ID" value="ESQ31913"/>
    <property type="gene ID" value="EUTSA_v10005383mg"/>
</dbReference>
<dbReference type="NCBIfam" id="TIGR01557">
    <property type="entry name" value="myb_SHAQKYF"/>
    <property type="match status" value="1"/>
</dbReference>
<dbReference type="GO" id="GO:0003677">
    <property type="term" value="F:DNA binding"/>
    <property type="evidence" value="ECO:0007669"/>
    <property type="project" value="UniProtKB-KW"/>
</dbReference>
<keyword evidence="2" id="KW-0805">Transcription regulation</keyword>
<dbReference type="PANTHER" id="PTHR44042:SF66">
    <property type="entry name" value="MYB FAMILY TRANSCRIPTION FACTOR"/>
    <property type="match status" value="1"/>
</dbReference>
<dbReference type="InterPro" id="IPR017884">
    <property type="entry name" value="SANT_dom"/>
</dbReference>
<dbReference type="KEGG" id="eus:EUTSA_v10005383mg"/>
<comment type="subcellular location">
    <subcellularLocation>
        <location evidence="1">Nucleus</location>
    </subcellularLocation>
</comment>
<evidence type="ECO:0000256" key="5">
    <source>
        <dbReference type="ARBA" id="ARBA00023242"/>
    </source>
</evidence>
<evidence type="ECO:0000256" key="4">
    <source>
        <dbReference type="ARBA" id="ARBA00023163"/>
    </source>
</evidence>
<name>V4KX02_EUTSA</name>
<evidence type="ECO:0000259" key="8">
    <source>
        <dbReference type="PROSITE" id="PS51294"/>
    </source>
</evidence>
<keyword evidence="3" id="KW-0238">DNA-binding</keyword>
<dbReference type="PROSITE" id="PS50090">
    <property type="entry name" value="MYB_LIKE"/>
    <property type="match status" value="2"/>
</dbReference>
<feature type="domain" description="Myb-like" evidence="6">
    <location>
        <begin position="110"/>
        <end position="162"/>
    </location>
</feature>
<sequence>MTVGEKISGGSSWSRDDDIAFERALATYTDETDKNRWDKIAAVVPGKTVEQIVEHYDILLDDVKMIESGCVPLPDYDFSEETNDKETSNLECGNNRKCEYKQEEEPKLMQNRRKGIAWTSNEHRQFLLGLEKYGKGDWRSISRDFVVTRTPTQVGSHAQKYFARLNSKNKHKQRPSIYDVSVTYGTPTIWNTPPSTSQPSLGLPVYGTVPTMWNTQAASQPLVHIPPTYGTPTIGPSMVGVRPVVLPFGMVGPHMAYGVHHHPVPPNSTVSTVHSEPMNINP</sequence>
<evidence type="ECO:0000259" key="6">
    <source>
        <dbReference type="PROSITE" id="PS50090"/>
    </source>
</evidence>
<dbReference type="FunFam" id="1.10.10.60:FF:000009">
    <property type="entry name" value="transcription factor MYB1R1"/>
    <property type="match status" value="1"/>
</dbReference>
<dbReference type="InterPro" id="IPR017930">
    <property type="entry name" value="Myb_dom"/>
</dbReference>
<dbReference type="EMBL" id="KI517748">
    <property type="protein sequence ID" value="ESQ31913.1"/>
    <property type="molecule type" value="Genomic_DNA"/>
</dbReference>
<organism evidence="9 10">
    <name type="scientific">Eutrema salsugineum</name>
    <name type="common">Saltwater cress</name>
    <name type="synonym">Sisymbrium salsugineum</name>
    <dbReference type="NCBI Taxonomy" id="72664"/>
    <lineage>
        <taxon>Eukaryota</taxon>
        <taxon>Viridiplantae</taxon>
        <taxon>Streptophyta</taxon>
        <taxon>Embryophyta</taxon>
        <taxon>Tracheophyta</taxon>
        <taxon>Spermatophyta</taxon>
        <taxon>Magnoliopsida</taxon>
        <taxon>eudicotyledons</taxon>
        <taxon>Gunneridae</taxon>
        <taxon>Pentapetalae</taxon>
        <taxon>rosids</taxon>
        <taxon>malvids</taxon>
        <taxon>Brassicales</taxon>
        <taxon>Brassicaceae</taxon>
        <taxon>Eutremeae</taxon>
        <taxon>Eutrema</taxon>
    </lineage>
</organism>
<dbReference type="Pfam" id="PF00249">
    <property type="entry name" value="Myb_DNA-binding"/>
    <property type="match status" value="2"/>
</dbReference>
<dbReference type="OrthoDB" id="118550at2759"/>
<gene>
    <name evidence="9" type="ORF">EUTSA_v10005383mg</name>
</gene>
<accession>V4KX02</accession>
<evidence type="ECO:0000259" key="7">
    <source>
        <dbReference type="PROSITE" id="PS51293"/>
    </source>
</evidence>
<reference evidence="9 10" key="1">
    <citation type="journal article" date="2013" name="Front. Plant Sci.">
        <title>The Reference Genome of the Halophytic Plant Eutrema salsugineum.</title>
        <authorList>
            <person name="Yang R."/>
            <person name="Jarvis D.E."/>
            <person name="Chen H."/>
            <person name="Beilstein M.A."/>
            <person name="Grimwood J."/>
            <person name="Jenkins J."/>
            <person name="Shu S."/>
            <person name="Prochnik S."/>
            <person name="Xin M."/>
            <person name="Ma C."/>
            <person name="Schmutz J."/>
            <person name="Wing R.A."/>
            <person name="Mitchell-Olds T."/>
            <person name="Schumaker K.S."/>
            <person name="Wang X."/>
        </authorList>
    </citation>
    <scope>NUCLEOTIDE SEQUENCE [LARGE SCALE GENOMIC DNA]</scope>
</reference>
<dbReference type="eggNOG" id="KOG0724">
    <property type="taxonomic scope" value="Eukaryota"/>
</dbReference>
<protein>
    <submittedName>
        <fullName evidence="9">Uncharacterized protein</fullName>
    </submittedName>
</protein>
<dbReference type="Proteomes" id="UP000030689">
    <property type="component" value="Unassembled WGS sequence"/>
</dbReference>
<evidence type="ECO:0000256" key="3">
    <source>
        <dbReference type="ARBA" id="ARBA00023125"/>
    </source>
</evidence>
<proteinExistence type="predicted"/>
<dbReference type="PROSITE" id="PS51294">
    <property type="entry name" value="HTH_MYB"/>
    <property type="match status" value="1"/>
</dbReference>
<dbReference type="InterPro" id="IPR001005">
    <property type="entry name" value="SANT/Myb"/>
</dbReference>
<dbReference type="PROSITE" id="PS51293">
    <property type="entry name" value="SANT"/>
    <property type="match status" value="2"/>
</dbReference>
<dbReference type="SMART" id="SM00717">
    <property type="entry name" value="SANT"/>
    <property type="match status" value="2"/>
</dbReference>
<dbReference type="InterPro" id="IPR006447">
    <property type="entry name" value="Myb_dom_plants"/>
</dbReference>
<feature type="domain" description="HTH myb-type" evidence="8">
    <location>
        <begin position="109"/>
        <end position="166"/>
    </location>
</feature>
<feature type="domain" description="Myb-like" evidence="6">
    <location>
        <begin position="11"/>
        <end position="60"/>
    </location>
</feature>
<evidence type="ECO:0000256" key="1">
    <source>
        <dbReference type="ARBA" id="ARBA00004123"/>
    </source>
</evidence>
<dbReference type="SUPFAM" id="SSF46689">
    <property type="entry name" value="Homeodomain-like"/>
    <property type="match status" value="2"/>
</dbReference>
<dbReference type="CDD" id="cd00167">
    <property type="entry name" value="SANT"/>
    <property type="match status" value="2"/>
</dbReference>
<feature type="domain" description="SANT" evidence="7">
    <location>
        <begin position="8"/>
        <end position="56"/>
    </location>
</feature>
<feature type="domain" description="SANT" evidence="7">
    <location>
        <begin position="118"/>
        <end position="166"/>
    </location>
</feature>
<dbReference type="Gene3D" id="1.10.10.60">
    <property type="entry name" value="Homeodomain-like"/>
    <property type="match status" value="2"/>
</dbReference>
<dbReference type="InterPro" id="IPR009057">
    <property type="entry name" value="Homeodomain-like_sf"/>
</dbReference>
<dbReference type="AlphaFoldDB" id="V4KX02"/>
<evidence type="ECO:0000313" key="9">
    <source>
        <dbReference type="EMBL" id="ESQ31913.1"/>
    </source>
</evidence>
<dbReference type="FunFam" id="1.10.10.60:FF:000154">
    <property type="entry name" value="Transcription factor SRM1"/>
    <property type="match status" value="1"/>
</dbReference>
<keyword evidence="5" id="KW-0539">Nucleus</keyword>